<keyword evidence="6 7" id="KW-0067">ATP-binding</keyword>
<feature type="non-terminal residue" evidence="10">
    <location>
        <position position="1"/>
    </location>
</feature>
<sequence>VIGRGAFGTVYKATWAGTPVAVKVIRVRNARSVSSELENEVSVHCLVRYPNIIQLMWVSFLKNSVYIISELIDGKNLDDILFEETDADESIALNMQDKFFVSRQLCQAVAYLHNLKPQVLHKDIKPANVLVANVGLVTKLCDMGLSKLKNSQTLTHTAAACPGTPYYLSPECLLNRNSASASSDVWSLACTLIELFTGK</sequence>
<evidence type="ECO:0000256" key="4">
    <source>
        <dbReference type="ARBA" id="ARBA00022741"/>
    </source>
</evidence>
<reference evidence="10 11" key="1">
    <citation type="journal article" date="2007" name="Science">
        <title>Sea anemone genome reveals ancestral eumetazoan gene repertoire and genomic organization.</title>
        <authorList>
            <person name="Putnam N.H."/>
            <person name="Srivastava M."/>
            <person name="Hellsten U."/>
            <person name="Dirks B."/>
            <person name="Chapman J."/>
            <person name="Salamov A."/>
            <person name="Terry A."/>
            <person name="Shapiro H."/>
            <person name="Lindquist E."/>
            <person name="Kapitonov V.V."/>
            <person name="Jurka J."/>
            <person name="Genikhovich G."/>
            <person name="Grigoriev I.V."/>
            <person name="Lucas S.M."/>
            <person name="Steele R.E."/>
            <person name="Finnerty J.R."/>
            <person name="Technau U."/>
            <person name="Martindale M.Q."/>
            <person name="Rokhsar D.S."/>
        </authorList>
    </citation>
    <scope>NUCLEOTIDE SEQUENCE [LARGE SCALE GENOMIC DNA]</scope>
    <source>
        <strain evidence="11">CH2 X CH6</strain>
    </source>
</reference>
<dbReference type="InterPro" id="IPR011009">
    <property type="entry name" value="Kinase-like_dom_sf"/>
</dbReference>
<dbReference type="Proteomes" id="UP000001593">
    <property type="component" value="Unassembled WGS sequence"/>
</dbReference>
<evidence type="ECO:0000256" key="5">
    <source>
        <dbReference type="ARBA" id="ARBA00022777"/>
    </source>
</evidence>
<dbReference type="GO" id="GO:0004674">
    <property type="term" value="F:protein serine/threonine kinase activity"/>
    <property type="evidence" value="ECO:0000318"/>
    <property type="project" value="GO_Central"/>
</dbReference>
<dbReference type="EC" id="2.7.11.1" evidence="2"/>
<dbReference type="InterPro" id="IPR000719">
    <property type="entry name" value="Prot_kinase_dom"/>
</dbReference>
<dbReference type="STRING" id="45351.A7SU09"/>
<dbReference type="SMART" id="SM00220">
    <property type="entry name" value="S_TKc"/>
    <property type="match status" value="1"/>
</dbReference>
<dbReference type="InterPro" id="IPR050660">
    <property type="entry name" value="NEK_Ser/Thr_kinase"/>
</dbReference>
<dbReference type="InterPro" id="IPR008271">
    <property type="entry name" value="Ser/Thr_kinase_AS"/>
</dbReference>
<dbReference type="CDD" id="cd14014">
    <property type="entry name" value="STKc_PknB_like"/>
    <property type="match status" value="1"/>
</dbReference>
<proteinExistence type="inferred from homology"/>
<organism evidence="10 11">
    <name type="scientific">Nematostella vectensis</name>
    <name type="common">Starlet sea anemone</name>
    <dbReference type="NCBI Taxonomy" id="45351"/>
    <lineage>
        <taxon>Eukaryota</taxon>
        <taxon>Metazoa</taxon>
        <taxon>Cnidaria</taxon>
        <taxon>Anthozoa</taxon>
        <taxon>Hexacorallia</taxon>
        <taxon>Actiniaria</taxon>
        <taxon>Edwardsiidae</taxon>
        <taxon>Nematostella</taxon>
    </lineage>
</organism>
<evidence type="ECO:0000313" key="11">
    <source>
        <dbReference type="Proteomes" id="UP000001593"/>
    </source>
</evidence>
<dbReference type="GO" id="GO:0005524">
    <property type="term" value="F:ATP binding"/>
    <property type="evidence" value="ECO:0007669"/>
    <property type="project" value="UniProtKB-UniRule"/>
</dbReference>
<gene>
    <name evidence="10" type="ORF">NEMVEDRAFT_v1g131691</name>
</gene>
<dbReference type="Gene3D" id="1.10.510.10">
    <property type="entry name" value="Transferase(Phosphotransferase) domain 1"/>
    <property type="match status" value="1"/>
</dbReference>
<evidence type="ECO:0000256" key="6">
    <source>
        <dbReference type="ARBA" id="ARBA00022840"/>
    </source>
</evidence>
<dbReference type="SUPFAM" id="SSF56112">
    <property type="entry name" value="Protein kinase-like (PK-like)"/>
    <property type="match status" value="1"/>
</dbReference>
<keyword evidence="11" id="KW-1185">Reference proteome</keyword>
<dbReference type="AlphaFoldDB" id="A7SU09"/>
<dbReference type="HOGENOM" id="CLU_000288_63_23_1"/>
<keyword evidence="8" id="KW-0723">Serine/threonine-protein kinase</keyword>
<keyword evidence="4 7" id="KW-0547">Nucleotide-binding</keyword>
<accession>A7SU09</accession>
<evidence type="ECO:0000259" key="9">
    <source>
        <dbReference type="PROSITE" id="PS50011"/>
    </source>
</evidence>
<dbReference type="PhylomeDB" id="A7SU09"/>
<feature type="domain" description="Protein kinase" evidence="9">
    <location>
        <begin position="1"/>
        <end position="199"/>
    </location>
</feature>
<feature type="non-terminal residue" evidence="10">
    <location>
        <position position="199"/>
    </location>
</feature>
<dbReference type="eggNOG" id="KOG0591">
    <property type="taxonomic scope" value="Eukaryota"/>
</dbReference>
<feature type="binding site" evidence="7">
    <location>
        <position position="23"/>
    </location>
    <ligand>
        <name>ATP</name>
        <dbReference type="ChEBI" id="CHEBI:30616"/>
    </ligand>
</feature>
<dbReference type="PANTHER" id="PTHR43671">
    <property type="entry name" value="SERINE/THREONINE-PROTEIN KINASE NEK"/>
    <property type="match status" value="1"/>
</dbReference>
<dbReference type="PROSITE" id="PS00107">
    <property type="entry name" value="PROTEIN_KINASE_ATP"/>
    <property type="match status" value="1"/>
</dbReference>
<evidence type="ECO:0000256" key="8">
    <source>
        <dbReference type="RuleBase" id="RU000304"/>
    </source>
</evidence>
<dbReference type="InParanoid" id="A7SU09"/>
<evidence type="ECO:0000256" key="2">
    <source>
        <dbReference type="ARBA" id="ARBA00012513"/>
    </source>
</evidence>
<name>A7SU09_NEMVE</name>
<keyword evidence="5" id="KW-0418">Kinase</keyword>
<evidence type="ECO:0000256" key="3">
    <source>
        <dbReference type="ARBA" id="ARBA00022679"/>
    </source>
</evidence>
<dbReference type="Pfam" id="PF00069">
    <property type="entry name" value="Pkinase"/>
    <property type="match status" value="1"/>
</dbReference>
<protein>
    <recommendedName>
        <fullName evidence="2">non-specific serine/threonine protein kinase</fullName>
        <ecNumber evidence="2">2.7.11.1</ecNumber>
    </recommendedName>
</protein>
<dbReference type="PANTHER" id="PTHR43671:SF13">
    <property type="entry name" value="SERINE_THREONINE-PROTEIN KINASE NEK2"/>
    <property type="match status" value="1"/>
</dbReference>
<keyword evidence="3" id="KW-0808">Transferase</keyword>
<dbReference type="PROSITE" id="PS50011">
    <property type="entry name" value="PROTEIN_KINASE_DOM"/>
    <property type="match status" value="1"/>
</dbReference>
<evidence type="ECO:0000256" key="7">
    <source>
        <dbReference type="PROSITE-ProRule" id="PRU10141"/>
    </source>
</evidence>
<evidence type="ECO:0000256" key="1">
    <source>
        <dbReference type="ARBA" id="ARBA00010886"/>
    </source>
</evidence>
<dbReference type="OMA" id="APECLIX"/>
<dbReference type="PROSITE" id="PS00108">
    <property type="entry name" value="PROTEIN_KINASE_ST"/>
    <property type="match status" value="1"/>
</dbReference>
<dbReference type="EMBL" id="DS469805">
    <property type="protein sequence ID" value="EDO32814.1"/>
    <property type="molecule type" value="Genomic_DNA"/>
</dbReference>
<dbReference type="InterPro" id="IPR017441">
    <property type="entry name" value="Protein_kinase_ATP_BS"/>
</dbReference>
<evidence type="ECO:0000313" key="10">
    <source>
        <dbReference type="EMBL" id="EDO32814.1"/>
    </source>
</evidence>
<comment type="similarity">
    <text evidence="1">Belongs to the protein kinase superfamily. NEK Ser/Thr protein kinase family. NIMA subfamily.</text>
</comment>